<dbReference type="PROSITE" id="PS00198">
    <property type="entry name" value="4FE4S_FER_1"/>
    <property type="match status" value="3"/>
</dbReference>
<dbReference type="Proteomes" id="UP000586254">
    <property type="component" value="Unassembled WGS sequence"/>
</dbReference>
<dbReference type="PROSITE" id="PS51379">
    <property type="entry name" value="4FE4S_FER_2"/>
    <property type="match status" value="4"/>
</dbReference>
<sequence>MAYTITEKCIGCTICARNCPVMAITGEKKKQHVVNDKRCIDCGVCGKSCPQAAILDNRGEITNKEPKDQWKKPMIEPAVCSACSMCVDGCRFGCLAISMPAFKGDIRVYAELVKPKACVGCGLCESLCPLSAIRMEVIQ</sequence>
<evidence type="ECO:0000256" key="1">
    <source>
        <dbReference type="ARBA" id="ARBA00022485"/>
    </source>
</evidence>
<dbReference type="Gene3D" id="3.30.70.20">
    <property type="match status" value="2"/>
</dbReference>
<evidence type="ECO:0000256" key="2">
    <source>
        <dbReference type="ARBA" id="ARBA00022723"/>
    </source>
</evidence>
<evidence type="ECO:0000256" key="4">
    <source>
        <dbReference type="ARBA" id="ARBA00023014"/>
    </source>
</evidence>
<dbReference type="PANTHER" id="PTHR43687">
    <property type="entry name" value="ADENYLYLSULFATE REDUCTASE, BETA SUBUNIT"/>
    <property type="match status" value="1"/>
</dbReference>
<feature type="domain" description="4Fe-4S ferredoxin-type" evidence="5">
    <location>
        <begin position="71"/>
        <end position="100"/>
    </location>
</feature>
<feature type="domain" description="4Fe-4S ferredoxin-type" evidence="5">
    <location>
        <begin position="109"/>
        <end position="138"/>
    </location>
</feature>
<dbReference type="Pfam" id="PF13187">
    <property type="entry name" value="Fer4_9"/>
    <property type="match status" value="1"/>
</dbReference>
<dbReference type="SUPFAM" id="SSF54862">
    <property type="entry name" value="4Fe-4S ferredoxins"/>
    <property type="match status" value="1"/>
</dbReference>
<keyword evidence="3" id="KW-0408">Iron</keyword>
<dbReference type="InterPro" id="IPR017900">
    <property type="entry name" value="4Fe4S_Fe_S_CS"/>
</dbReference>
<keyword evidence="4" id="KW-0411">Iron-sulfur</keyword>
<evidence type="ECO:0000256" key="3">
    <source>
        <dbReference type="ARBA" id="ARBA00023004"/>
    </source>
</evidence>
<dbReference type="GO" id="GO:0051539">
    <property type="term" value="F:4 iron, 4 sulfur cluster binding"/>
    <property type="evidence" value="ECO:0007669"/>
    <property type="project" value="UniProtKB-KW"/>
</dbReference>
<protein>
    <submittedName>
        <fullName evidence="6">4Fe-4S binding protein</fullName>
    </submittedName>
</protein>
<keyword evidence="2" id="KW-0479">Metal-binding</keyword>
<organism evidence="6 7">
    <name type="scientific">Eubacterium callanderi</name>
    <dbReference type="NCBI Taxonomy" id="53442"/>
    <lineage>
        <taxon>Bacteria</taxon>
        <taxon>Bacillati</taxon>
        <taxon>Bacillota</taxon>
        <taxon>Clostridia</taxon>
        <taxon>Eubacteriales</taxon>
        <taxon>Eubacteriaceae</taxon>
        <taxon>Eubacterium</taxon>
    </lineage>
</organism>
<comment type="caution">
    <text evidence="6">The sequence shown here is derived from an EMBL/GenBank/DDBJ whole genome shotgun (WGS) entry which is preliminary data.</text>
</comment>
<dbReference type="GO" id="GO:0046872">
    <property type="term" value="F:metal ion binding"/>
    <property type="evidence" value="ECO:0007669"/>
    <property type="project" value="UniProtKB-KW"/>
</dbReference>
<evidence type="ECO:0000259" key="5">
    <source>
        <dbReference type="PROSITE" id="PS51379"/>
    </source>
</evidence>
<gene>
    <name evidence="6" type="ORF">H0N91_07365</name>
</gene>
<dbReference type="InterPro" id="IPR050572">
    <property type="entry name" value="Fe-S_Ferredoxin"/>
</dbReference>
<evidence type="ECO:0000313" key="6">
    <source>
        <dbReference type="EMBL" id="NZA37964.1"/>
    </source>
</evidence>
<dbReference type="Pfam" id="PF00037">
    <property type="entry name" value="Fer4"/>
    <property type="match status" value="1"/>
</dbReference>
<dbReference type="AlphaFoldDB" id="A0A1I5N6H6"/>
<name>A0A1I5N6H6_9FIRM</name>
<keyword evidence="1" id="KW-0004">4Fe-4S</keyword>
<dbReference type="InterPro" id="IPR017896">
    <property type="entry name" value="4Fe4S_Fe-S-bd"/>
</dbReference>
<accession>A0A1I5N6H6</accession>
<feature type="domain" description="4Fe-4S ferredoxin-type" evidence="5">
    <location>
        <begin position="1"/>
        <end position="29"/>
    </location>
</feature>
<reference evidence="6 7" key="1">
    <citation type="submission" date="2020-07" db="EMBL/GenBank/DDBJ databases">
        <title>Organ Donor 1.</title>
        <authorList>
            <person name="Marsh A.J."/>
            <person name="Azcarate-Peril M.A."/>
        </authorList>
    </citation>
    <scope>NUCLEOTIDE SEQUENCE [LARGE SCALE GENOMIC DNA]</scope>
    <source>
        <strain evidence="6 7">AMC0717</strain>
    </source>
</reference>
<feature type="domain" description="4Fe-4S ferredoxin-type" evidence="5">
    <location>
        <begin position="30"/>
        <end position="60"/>
    </location>
</feature>
<dbReference type="RefSeq" id="WP_090414090.1">
    <property type="nucleotide sequence ID" value="NZ_CAJKZB010000015.1"/>
</dbReference>
<proteinExistence type="predicted"/>
<evidence type="ECO:0000313" key="7">
    <source>
        <dbReference type="Proteomes" id="UP000586254"/>
    </source>
</evidence>
<dbReference type="PANTHER" id="PTHR43687:SF1">
    <property type="entry name" value="FERREDOXIN III"/>
    <property type="match status" value="1"/>
</dbReference>
<dbReference type="Pfam" id="PF12800">
    <property type="entry name" value="Fer4_4"/>
    <property type="match status" value="1"/>
</dbReference>
<dbReference type="EMBL" id="JACCKS010000007">
    <property type="protein sequence ID" value="NZA37964.1"/>
    <property type="molecule type" value="Genomic_DNA"/>
</dbReference>